<dbReference type="InterPro" id="IPR000719">
    <property type="entry name" value="Prot_kinase_dom"/>
</dbReference>
<feature type="repeat" description="WD" evidence="3">
    <location>
        <begin position="393"/>
        <end position="434"/>
    </location>
</feature>
<dbReference type="RefSeq" id="WP_106169080.1">
    <property type="nucleotide sequence ID" value="NZ_JAVKZF010000001.1"/>
</dbReference>
<dbReference type="SUPFAM" id="SSF50978">
    <property type="entry name" value="WD40 repeat-like"/>
    <property type="match status" value="1"/>
</dbReference>
<protein>
    <recommendedName>
        <fullName evidence="4">Protein kinase domain-containing protein</fullName>
    </recommendedName>
</protein>
<feature type="repeat" description="WD" evidence="3">
    <location>
        <begin position="435"/>
        <end position="476"/>
    </location>
</feature>
<dbReference type="InterPro" id="IPR015943">
    <property type="entry name" value="WD40/YVTN_repeat-like_dom_sf"/>
</dbReference>
<dbReference type="PRINTS" id="PR00320">
    <property type="entry name" value="GPROTEINBRPT"/>
</dbReference>
<keyword evidence="2" id="KW-0677">Repeat</keyword>
<evidence type="ECO:0000313" key="5">
    <source>
        <dbReference type="EMBL" id="RUT13701.1"/>
    </source>
</evidence>
<dbReference type="PANTHER" id="PTHR22847">
    <property type="entry name" value="WD40 REPEAT PROTEIN"/>
    <property type="match status" value="1"/>
</dbReference>
<dbReference type="GO" id="GO:0005524">
    <property type="term" value="F:ATP binding"/>
    <property type="evidence" value="ECO:0007669"/>
    <property type="project" value="InterPro"/>
</dbReference>
<evidence type="ECO:0000256" key="2">
    <source>
        <dbReference type="ARBA" id="ARBA00022737"/>
    </source>
</evidence>
<keyword evidence="1 3" id="KW-0853">WD repeat</keyword>
<evidence type="ECO:0000256" key="3">
    <source>
        <dbReference type="PROSITE-ProRule" id="PRU00221"/>
    </source>
</evidence>
<feature type="repeat" description="WD" evidence="3">
    <location>
        <begin position="351"/>
        <end position="392"/>
    </location>
</feature>
<dbReference type="InterPro" id="IPR020472">
    <property type="entry name" value="WD40_PAC1"/>
</dbReference>
<dbReference type="Proteomes" id="UP000282574">
    <property type="component" value="Unassembled WGS sequence"/>
</dbReference>
<dbReference type="Pfam" id="PF00400">
    <property type="entry name" value="WD40"/>
    <property type="match status" value="7"/>
</dbReference>
<evidence type="ECO:0000256" key="1">
    <source>
        <dbReference type="ARBA" id="ARBA00022574"/>
    </source>
</evidence>
<dbReference type="PROSITE" id="PS50294">
    <property type="entry name" value="WD_REPEATS_REGION"/>
    <property type="match status" value="7"/>
</dbReference>
<feature type="repeat" description="WD" evidence="3">
    <location>
        <begin position="476"/>
        <end position="510"/>
    </location>
</feature>
<dbReference type="SMART" id="SM00320">
    <property type="entry name" value="WD40"/>
    <property type="match status" value="7"/>
</dbReference>
<dbReference type="EMBL" id="RSCK01000005">
    <property type="protein sequence ID" value="RUT13701.1"/>
    <property type="molecule type" value="Genomic_DNA"/>
</dbReference>
<dbReference type="SMART" id="SM00220">
    <property type="entry name" value="S_TKc"/>
    <property type="match status" value="1"/>
</dbReference>
<reference evidence="5 6" key="1">
    <citation type="journal article" date="2019" name="Genome Biol. Evol.">
        <title>Day and night: Metabolic profiles and evolutionary relationships of six axenic non-marine cyanobacteria.</title>
        <authorList>
            <person name="Will S.E."/>
            <person name="Henke P."/>
            <person name="Boedeker C."/>
            <person name="Huang S."/>
            <person name="Brinkmann H."/>
            <person name="Rohde M."/>
            <person name="Jarek M."/>
            <person name="Friedl T."/>
            <person name="Seufert S."/>
            <person name="Schumacher M."/>
            <person name="Overmann J."/>
            <person name="Neumann-Schaal M."/>
            <person name="Petersen J."/>
        </authorList>
    </citation>
    <scope>NUCLEOTIDE SEQUENCE [LARGE SCALE GENOMIC DNA]</scope>
    <source>
        <strain evidence="5 6">SAG 39.79</strain>
    </source>
</reference>
<dbReference type="PROSITE" id="PS50082">
    <property type="entry name" value="WD_REPEATS_2"/>
    <property type="match status" value="7"/>
</dbReference>
<feature type="domain" description="Protein kinase" evidence="4">
    <location>
        <begin position="36"/>
        <end position="281"/>
    </location>
</feature>
<keyword evidence="6" id="KW-1185">Reference proteome</keyword>
<dbReference type="PROSITE" id="PS00678">
    <property type="entry name" value="WD_REPEATS_1"/>
    <property type="match status" value="4"/>
</dbReference>
<evidence type="ECO:0000259" key="4">
    <source>
        <dbReference type="PROSITE" id="PS50011"/>
    </source>
</evidence>
<dbReference type="InterPro" id="IPR019775">
    <property type="entry name" value="WD40_repeat_CS"/>
</dbReference>
<feature type="repeat" description="WD" evidence="3">
    <location>
        <begin position="520"/>
        <end position="561"/>
    </location>
</feature>
<dbReference type="Pfam" id="PF00069">
    <property type="entry name" value="Pkinase"/>
    <property type="match status" value="1"/>
</dbReference>
<organism evidence="5 6">
    <name type="scientific">Chroococcidiopsis cubana SAG 39.79</name>
    <dbReference type="NCBI Taxonomy" id="388085"/>
    <lineage>
        <taxon>Bacteria</taxon>
        <taxon>Bacillati</taxon>
        <taxon>Cyanobacteriota</taxon>
        <taxon>Cyanophyceae</taxon>
        <taxon>Chroococcidiopsidales</taxon>
        <taxon>Chroococcidiopsidaceae</taxon>
        <taxon>Chroococcidiopsis</taxon>
    </lineage>
</organism>
<name>A0AB37UQQ3_9CYAN</name>
<feature type="repeat" description="WD" evidence="3">
    <location>
        <begin position="604"/>
        <end position="639"/>
    </location>
</feature>
<dbReference type="AlphaFoldDB" id="A0AB37UQQ3"/>
<dbReference type="Gene3D" id="1.10.510.10">
    <property type="entry name" value="Transferase(Phosphotransferase) domain 1"/>
    <property type="match status" value="1"/>
</dbReference>
<dbReference type="Gene3D" id="3.30.200.20">
    <property type="entry name" value="Phosphorylase Kinase, domain 1"/>
    <property type="match status" value="1"/>
</dbReference>
<dbReference type="InterPro" id="IPR001680">
    <property type="entry name" value="WD40_rpt"/>
</dbReference>
<dbReference type="PANTHER" id="PTHR22847:SF637">
    <property type="entry name" value="WD REPEAT DOMAIN 5B"/>
    <property type="match status" value="1"/>
</dbReference>
<dbReference type="CDD" id="cd00200">
    <property type="entry name" value="WD40"/>
    <property type="match status" value="1"/>
</dbReference>
<dbReference type="GO" id="GO:0004672">
    <property type="term" value="F:protein kinase activity"/>
    <property type="evidence" value="ECO:0007669"/>
    <property type="project" value="InterPro"/>
</dbReference>
<dbReference type="Gene3D" id="2.130.10.10">
    <property type="entry name" value="YVTN repeat-like/Quinoprotein amine dehydrogenase"/>
    <property type="match status" value="4"/>
</dbReference>
<proteinExistence type="predicted"/>
<comment type="caution">
    <text evidence="5">The sequence shown here is derived from an EMBL/GenBank/DDBJ whole genome shotgun (WGS) entry which is preliminary data.</text>
</comment>
<gene>
    <name evidence="5" type="ORF">DSM107010_09760</name>
</gene>
<feature type="repeat" description="WD" evidence="3">
    <location>
        <begin position="562"/>
        <end position="603"/>
    </location>
</feature>
<dbReference type="PROSITE" id="PS50011">
    <property type="entry name" value="PROTEIN_KINASE_DOM"/>
    <property type="match status" value="1"/>
</dbReference>
<dbReference type="InterPro" id="IPR011009">
    <property type="entry name" value="Kinase-like_dom_sf"/>
</dbReference>
<dbReference type="InterPro" id="IPR036322">
    <property type="entry name" value="WD40_repeat_dom_sf"/>
</dbReference>
<evidence type="ECO:0000313" key="6">
    <source>
        <dbReference type="Proteomes" id="UP000282574"/>
    </source>
</evidence>
<sequence>MLCCLNPNCQNPVNPDDREYCFSCGTKLVPSLGDRFRPVYPLAGGGFSQIFLAQDRDARESYVVQQLALPGSNKYYSVSNIFYSLAKKLAQIGENDRISTLSAYFTQGNYFYLVQPAIAGQTLRQELVQQGTFSEQQIWDVLGQILPLLYFIHKRQIVHGNINLESIIRRNSDDRLMLINFDLTKQLFHPNNLHPNNSFDDDWALQTNLDFYDLSVACLHLLSGHPYFSWLQGDRNWSANWQRHPLLQAVSQELAQAIDRLLQKKPQQNYLAVARSLQPIVPALTTPLTAVETAALVSPQANTSATSPQPTVITPSAKPSKRSRLLGGCFLLLLALVAYLYYWQQQQVNTITGHTDEVNSVAFTPDGKKFATGSDDRTVKIWDANSWREIRSLEEHLDWVYSVAIGNDNQTLVSGSKDNTVKVWNLNTGREIKTLRGHKSYVNSVAISPNGQKIASASYDKTAKIWDLKTGKNITLTGHTAEVLTVAISPNGQKLVTGSGDKTMKIWDLNHNPVKELRTLRGHKGAVWSVAISPDSQKLYSVSDGTTIAVWNLNTGRAIRTIAGHTADINLVAVSLDGQTIATCSDDRTIKLWNVISGAELATFKGHTAAVWAVAFSPDGRTLVSTSEDKTVKVWRVPQ</sequence>
<dbReference type="NCBIfam" id="NF045510">
    <property type="entry name" value="4Cys_prefix_kin"/>
    <property type="match status" value="1"/>
</dbReference>
<dbReference type="SUPFAM" id="SSF56112">
    <property type="entry name" value="Protein kinase-like (PK-like)"/>
    <property type="match status" value="1"/>
</dbReference>
<accession>A0AB37UQQ3</accession>